<evidence type="ECO:0000256" key="5">
    <source>
        <dbReference type="ARBA" id="ARBA00022781"/>
    </source>
</evidence>
<keyword evidence="10" id="KW-0472">Membrane</keyword>
<gene>
    <name evidence="18" type="ORF">P4O66_014457</name>
</gene>
<comment type="caution">
    <text evidence="18">The sequence shown here is derived from an EMBL/GenBank/DDBJ whole genome shotgun (WGS) entry which is preliminary data.</text>
</comment>
<dbReference type="InterPro" id="IPR035968">
    <property type="entry name" value="ATP_synth_F1_ATPase_gsu"/>
</dbReference>
<comment type="subcellular location">
    <subcellularLocation>
        <location evidence="1">Mitochondrion inner membrane</location>
        <topology evidence="1">Peripheral membrane protein</topology>
        <orientation evidence="1">Matrix side</orientation>
    </subcellularLocation>
</comment>
<dbReference type="FunFam" id="1.10.287.80:FF:000007">
    <property type="entry name" value="ATP synthase gamma chain"/>
    <property type="match status" value="1"/>
</dbReference>
<dbReference type="PROSITE" id="PS00153">
    <property type="entry name" value="ATPASE_GAMMA"/>
    <property type="match status" value="1"/>
</dbReference>
<evidence type="ECO:0000256" key="14">
    <source>
        <dbReference type="ARBA" id="ARBA00031408"/>
    </source>
</evidence>
<evidence type="ECO:0000313" key="19">
    <source>
        <dbReference type="Proteomes" id="UP001239994"/>
    </source>
</evidence>
<dbReference type="PANTHER" id="PTHR11693">
    <property type="entry name" value="ATP SYNTHASE GAMMA CHAIN"/>
    <property type="match status" value="1"/>
</dbReference>
<dbReference type="Pfam" id="PF00231">
    <property type="entry name" value="ATP-synt"/>
    <property type="match status" value="1"/>
</dbReference>
<keyword evidence="5" id="KW-0375">Hydrogen ion transport</keyword>
<accession>A0AAD8Z313</accession>
<evidence type="ECO:0000256" key="12">
    <source>
        <dbReference type="ARBA" id="ARBA00023310"/>
    </source>
</evidence>
<comment type="function">
    <text evidence="15">Subunit gamma, of the mitochondrial membrane ATP synthase complex (F(1)F(0) ATP synthase or Complex V) that produces ATP from ADP in the presence of a proton gradient across the membrane which is generated by electron transport complexes of the respiratory chain. ATP synthase complex consist of a soluble F(1) head domain - the catalytic core - and a membrane F(1) domain - the membrane proton channel. These two domains are linked by a central stalk rotating inside the F(1) region and a stationary peripheral stalk. During catalysis, ATP synthesis in the catalytic domain of F(1) is coupled via a rotary mechanism of the central stalk subunits to proton translocation. In vivo, can only synthesize ATP although its ATP hydrolase activity can be activated artificially in vitro. With the central stalk subunit delta, is essential for the biogenesis of F(1) catalytic part of the ATP synthase complex namely in the formation of F1 assembly intermediate.</text>
</comment>
<evidence type="ECO:0000256" key="3">
    <source>
        <dbReference type="ARBA" id="ARBA00022448"/>
    </source>
</evidence>
<dbReference type="InterPro" id="IPR000131">
    <property type="entry name" value="ATP_synth_F1_gsu"/>
</dbReference>
<evidence type="ECO:0000256" key="10">
    <source>
        <dbReference type="ARBA" id="ARBA00023136"/>
    </source>
</evidence>
<keyword evidence="19" id="KW-1185">Reference proteome</keyword>
<dbReference type="Proteomes" id="UP001239994">
    <property type="component" value="Unassembled WGS sequence"/>
</dbReference>
<evidence type="ECO:0000256" key="9">
    <source>
        <dbReference type="ARBA" id="ARBA00023128"/>
    </source>
</evidence>
<dbReference type="PANTHER" id="PTHR11693:SF22">
    <property type="entry name" value="ATP SYNTHASE SUBUNIT GAMMA, MITOCHONDRIAL"/>
    <property type="match status" value="1"/>
</dbReference>
<dbReference type="GO" id="GO:0005743">
    <property type="term" value="C:mitochondrial inner membrane"/>
    <property type="evidence" value="ECO:0007669"/>
    <property type="project" value="UniProtKB-SubCell"/>
</dbReference>
<evidence type="ECO:0000313" key="18">
    <source>
        <dbReference type="EMBL" id="KAK1790584.1"/>
    </source>
</evidence>
<dbReference type="AlphaFoldDB" id="A0AAD8Z313"/>
<evidence type="ECO:0000256" key="13">
    <source>
        <dbReference type="ARBA" id="ARBA00031066"/>
    </source>
</evidence>
<evidence type="ECO:0000256" key="16">
    <source>
        <dbReference type="ARBA" id="ARBA00065354"/>
    </source>
</evidence>
<dbReference type="NCBIfam" id="TIGR01146">
    <property type="entry name" value="ATPsyn_F1gamma"/>
    <property type="match status" value="1"/>
</dbReference>
<dbReference type="FunFam" id="3.40.1380.10:FF:000003">
    <property type="entry name" value="ATP synthase subunit gamma"/>
    <property type="match status" value="1"/>
</dbReference>
<protein>
    <recommendedName>
        <fullName evidence="17">ATP synthase F(1) complex subunit gamma, mitochondrial</fullName>
    </recommendedName>
    <alternativeName>
        <fullName evidence="14">ATP synthase F1 subunit gamma</fullName>
    </alternativeName>
    <alternativeName>
        <fullName evidence="13">F-ATPase gamma subunit</fullName>
    </alternativeName>
</protein>
<dbReference type="Gene3D" id="3.40.1380.10">
    <property type="match status" value="1"/>
</dbReference>
<keyword evidence="9" id="KW-0496">Mitochondrion</keyword>
<dbReference type="PRINTS" id="PR00126">
    <property type="entry name" value="ATPASEGAMMA"/>
</dbReference>
<keyword evidence="6" id="KW-0999">Mitochondrion inner membrane</keyword>
<dbReference type="SUPFAM" id="SSF52943">
    <property type="entry name" value="ATP synthase (F1-ATPase), gamma subunit"/>
    <property type="match status" value="1"/>
</dbReference>
<proteinExistence type="inferred from homology"/>
<comment type="similarity">
    <text evidence="2">Belongs to the ATPase gamma chain family.</text>
</comment>
<dbReference type="CDD" id="cd12151">
    <property type="entry name" value="F1-ATPase_gamma"/>
    <property type="match status" value="1"/>
</dbReference>
<keyword evidence="11" id="KW-0139">CF(1)</keyword>
<dbReference type="Gene3D" id="1.10.287.80">
    <property type="entry name" value="ATP synthase, gamma subunit, helix hairpin domain"/>
    <property type="match status" value="1"/>
</dbReference>
<dbReference type="InterPro" id="IPR023632">
    <property type="entry name" value="ATP_synth_F1_gsu_CS"/>
</dbReference>
<dbReference type="GO" id="GO:0045259">
    <property type="term" value="C:proton-transporting ATP synthase complex"/>
    <property type="evidence" value="ECO:0007669"/>
    <property type="project" value="UniProtKB-KW"/>
</dbReference>
<evidence type="ECO:0000256" key="11">
    <source>
        <dbReference type="ARBA" id="ARBA00023196"/>
    </source>
</evidence>
<evidence type="ECO:0000256" key="1">
    <source>
        <dbReference type="ARBA" id="ARBA00004443"/>
    </source>
</evidence>
<evidence type="ECO:0000256" key="8">
    <source>
        <dbReference type="ARBA" id="ARBA00023065"/>
    </source>
</evidence>
<dbReference type="GO" id="GO:0046933">
    <property type="term" value="F:proton-transporting ATP synthase activity, rotational mechanism"/>
    <property type="evidence" value="ECO:0007669"/>
    <property type="project" value="InterPro"/>
</dbReference>
<comment type="subunit">
    <text evidence="16">Component of the ATP synthase complex composed at least of ATP5F1A/subunit alpha, ATP5F1B/subunit beta, ATP5MC1/subunit c (homooctomer), MT-ATP6/subunit a, MT-ATP8/subunit 8, ATP5ME/subunit e, ATP5MF/subunit f, ATP5MG/subunit g, ATP5MK/subunit k, ATP5MJ/subunit j, ATP5F1C/subunit gamma, ATP5F1D/subunit delta, ATP5F1E/subunit epsilon, ATP5PF/subunit F6, ATP5PB/subunit b, ATP5PD/subunit d, ATP5PO/subunit OSCP. ATP synthase complex consists of a soluble F(1) head domain (subunits alpha(3) and beta(3)) - the catalytic core - and a membrane F(0) domain - the membrane proton channel (subunits c, a, 8, e, f, g, k and j). These two domains are linked by a central stalk (subunits gamma, delta, and epsilon) rotating inside the F1 region and a stationary peripheral stalk (subunits F6, b, d, and OSCP). Interacts with FLVCR2; this interaction occurs in the absence of heme and is disrupted upon heme binding.</text>
</comment>
<keyword evidence="12" id="KW-0066">ATP synthesis</keyword>
<evidence type="ECO:0000256" key="2">
    <source>
        <dbReference type="ARBA" id="ARBA00007681"/>
    </source>
</evidence>
<keyword evidence="7" id="KW-0007">Acetylation</keyword>
<keyword evidence="4" id="KW-0597">Phosphoprotein</keyword>
<evidence type="ECO:0000256" key="6">
    <source>
        <dbReference type="ARBA" id="ARBA00022792"/>
    </source>
</evidence>
<keyword evidence="3" id="KW-0813">Transport</keyword>
<reference evidence="18" key="1">
    <citation type="submission" date="2023-03" db="EMBL/GenBank/DDBJ databases">
        <title>Electrophorus voltai genome.</title>
        <authorList>
            <person name="Bian C."/>
        </authorList>
    </citation>
    <scope>NUCLEOTIDE SEQUENCE</scope>
    <source>
        <strain evidence="18">CB-2022</strain>
        <tissue evidence="18">Muscle</tissue>
    </source>
</reference>
<dbReference type="EMBL" id="JAROKS010000021">
    <property type="protein sequence ID" value="KAK1790584.1"/>
    <property type="molecule type" value="Genomic_DNA"/>
</dbReference>
<organism evidence="18 19">
    <name type="scientific">Electrophorus voltai</name>
    <dbReference type="NCBI Taxonomy" id="2609070"/>
    <lineage>
        <taxon>Eukaryota</taxon>
        <taxon>Metazoa</taxon>
        <taxon>Chordata</taxon>
        <taxon>Craniata</taxon>
        <taxon>Vertebrata</taxon>
        <taxon>Euteleostomi</taxon>
        <taxon>Actinopterygii</taxon>
        <taxon>Neopterygii</taxon>
        <taxon>Teleostei</taxon>
        <taxon>Ostariophysi</taxon>
        <taxon>Gymnotiformes</taxon>
        <taxon>Gymnotoidei</taxon>
        <taxon>Gymnotidae</taxon>
        <taxon>Electrophorus</taxon>
    </lineage>
</organism>
<sequence>MNMLARAGAAVFFPSCGQVRSMATLKDITIRLKSVKNIQKITKSMKMVAAAKYSRAERALKPARVYGTGALSLYEKADIKAPEDKNKHLIIGVSSDRGLCGAIHSSVAKTMKNEIAKLTGAGKEVMVVNVGDKLRGLLYRTHGKHILINCKEVGRKPPTFTDASIIATELLDSGYEFDQGSVIYNRFRHVTPNAIYLESVISYRTDEKPLFSMETVANSENMGVYDDIDADVLRNYQEFTLVNIIYYSLKESTTSEQSARMTAMDSASKNASEMIDKLTLTFNRTRQAVITKELIEIISGAAALLGSKNGAYCGSAHLLIRLNATKTNTNLRRFVDLNLSKRCQAAPADGTDGGWF</sequence>
<evidence type="ECO:0000256" key="4">
    <source>
        <dbReference type="ARBA" id="ARBA00022553"/>
    </source>
</evidence>
<keyword evidence="8" id="KW-0406">Ion transport</keyword>
<evidence type="ECO:0000256" key="7">
    <source>
        <dbReference type="ARBA" id="ARBA00022990"/>
    </source>
</evidence>
<evidence type="ECO:0000256" key="17">
    <source>
        <dbReference type="ARBA" id="ARBA00071611"/>
    </source>
</evidence>
<name>A0AAD8Z313_9TELE</name>
<dbReference type="FunFam" id="1.10.287.80:FF:000013">
    <property type="entry name" value="ATP synthase subunit gamma, mitochondrial"/>
    <property type="match status" value="1"/>
</dbReference>
<evidence type="ECO:0000256" key="15">
    <source>
        <dbReference type="ARBA" id="ARBA00058827"/>
    </source>
</evidence>